<feature type="non-terminal residue" evidence="1">
    <location>
        <position position="1"/>
    </location>
</feature>
<evidence type="ECO:0000313" key="2">
    <source>
        <dbReference type="EMBL" id="CEK87889.1"/>
    </source>
</evidence>
<sequence>SHSVHQNKTQLCSHKYSRLKIHPCGQAPQIAEHIFQDCPEYDILRQTHWPNETTLNIKLQGSLCELQRTVKFIKETKLNIQTIFQANGRRD</sequence>
<accession>A0A0B7B4C4</accession>
<dbReference type="EMBL" id="HACG01041024">
    <property type="protein sequence ID" value="CEK87889.1"/>
    <property type="molecule type" value="Transcribed_RNA"/>
</dbReference>
<protein>
    <submittedName>
        <fullName evidence="1">Uncharacterized protein</fullName>
    </submittedName>
</protein>
<dbReference type="AlphaFoldDB" id="A0A0B7B4C4"/>
<organism evidence="1">
    <name type="scientific">Arion vulgaris</name>
    <dbReference type="NCBI Taxonomy" id="1028688"/>
    <lineage>
        <taxon>Eukaryota</taxon>
        <taxon>Metazoa</taxon>
        <taxon>Spiralia</taxon>
        <taxon>Lophotrochozoa</taxon>
        <taxon>Mollusca</taxon>
        <taxon>Gastropoda</taxon>
        <taxon>Heterobranchia</taxon>
        <taxon>Euthyneura</taxon>
        <taxon>Panpulmonata</taxon>
        <taxon>Eupulmonata</taxon>
        <taxon>Stylommatophora</taxon>
        <taxon>Helicina</taxon>
        <taxon>Arionoidea</taxon>
        <taxon>Arionidae</taxon>
        <taxon>Arion</taxon>
    </lineage>
</organism>
<name>A0A0B7B4C4_9EUPU</name>
<dbReference type="EMBL" id="HACG01041023">
    <property type="protein sequence ID" value="CEK87888.1"/>
    <property type="molecule type" value="Transcribed_RNA"/>
</dbReference>
<proteinExistence type="predicted"/>
<evidence type="ECO:0000313" key="1">
    <source>
        <dbReference type="EMBL" id="CEK87888.1"/>
    </source>
</evidence>
<gene>
    <name evidence="1" type="primary">ORF161960</name>
    <name evidence="2" type="synonym">ORF161964</name>
</gene>
<reference evidence="1" key="1">
    <citation type="submission" date="2014-12" db="EMBL/GenBank/DDBJ databases">
        <title>Insight into the proteome of Arion vulgaris.</title>
        <authorList>
            <person name="Aradska J."/>
            <person name="Bulat T."/>
            <person name="Smidak R."/>
            <person name="Sarate P."/>
            <person name="Gangsoo J."/>
            <person name="Sialana F."/>
            <person name="Bilban M."/>
            <person name="Lubec G."/>
        </authorList>
    </citation>
    <scope>NUCLEOTIDE SEQUENCE</scope>
    <source>
        <tissue evidence="1">Skin</tissue>
    </source>
</reference>